<evidence type="ECO:0000313" key="2">
    <source>
        <dbReference type="EMBL" id="KAH7332274.1"/>
    </source>
</evidence>
<protein>
    <recommendedName>
        <fullName evidence="4">GIY-YIG domain-containing protein</fullName>
    </recommendedName>
</protein>
<keyword evidence="3" id="KW-1185">Reference proteome</keyword>
<sequence length="407" mass="46885">MGLLSVADPQRSAKGLSRSPSRPLREDHSLPRSIEKLFSDWKVLVGHDDWHNYYKGLEAAEKYRLHNLPSTNCFYSGVYELALYPGKKNHTLESRNRSSRSLKKGYIVPIYVGQAENVRNRLQEYGRSGSHLEGSADLFQNKQCLQCGIHFFEESEIKAKDPPNNVEEELCSCPHLFTSAFRQGYFIAFRWTATRSKVSAAALEAFLLQTYDYAWNRGSNGERRPEEAFKRLQRIETRAWYYAKWIMKLPKLRSNKVHNLRVKRIGLDEVKDNLWKRNNPARMLRFSADKTVMGQDFFTFWRRDPKEERNVCPVQLLDTDGVAICGIVDGDGVVCKSMPVPGRKRCQTHKGMRLRHKPIRVHVSVCGIVDSSGDVCKKKPVPGRKRCEIHKGMRLKIKVAAEDDIKK</sequence>
<dbReference type="PANTHER" id="PTHR35133">
    <property type="entry name" value="PROTEIN EFFECTOR OF TRANSCRIPTION 2-RELATED"/>
    <property type="match status" value="1"/>
</dbReference>
<dbReference type="OMA" id="RCPEHKG"/>
<comment type="caution">
    <text evidence="2">The sequence shown here is derived from an EMBL/GenBank/DDBJ whole genome shotgun (WGS) entry which is preliminary data.</text>
</comment>
<dbReference type="EMBL" id="CM035425">
    <property type="protein sequence ID" value="KAH7332274.1"/>
    <property type="molecule type" value="Genomic_DNA"/>
</dbReference>
<dbReference type="Pfam" id="PF19239">
    <property type="entry name" value="GIY_YIG_domain"/>
    <property type="match status" value="1"/>
</dbReference>
<feature type="region of interest" description="Disordered" evidence="1">
    <location>
        <begin position="1"/>
        <end position="27"/>
    </location>
</feature>
<accession>A0A8T2SJZ0</accession>
<dbReference type="GO" id="GO:0006355">
    <property type="term" value="P:regulation of DNA-templated transcription"/>
    <property type="evidence" value="ECO:0007669"/>
    <property type="project" value="InterPro"/>
</dbReference>
<evidence type="ECO:0000256" key="1">
    <source>
        <dbReference type="SAM" id="MobiDB-lite"/>
    </source>
</evidence>
<dbReference type="AlphaFoldDB" id="A0A8T2SJZ0"/>
<dbReference type="OrthoDB" id="1922121at2759"/>
<dbReference type="GO" id="GO:0003677">
    <property type="term" value="F:DNA binding"/>
    <property type="evidence" value="ECO:0007669"/>
    <property type="project" value="InterPro"/>
</dbReference>
<dbReference type="Proteomes" id="UP000825935">
    <property type="component" value="Chromosome 20"/>
</dbReference>
<reference evidence="2" key="1">
    <citation type="submission" date="2021-08" db="EMBL/GenBank/DDBJ databases">
        <title>WGS assembly of Ceratopteris richardii.</title>
        <authorList>
            <person name="Marchant D.B."/>
            <person name="Chen G."/>
            <person name="Jenkins J."/>
            <person name="Shu S."/>
            <person name="Leebens-Mack J."/>
            <person name="Grimwood J."/>
            <person name="Schmutz J."/>
            <person name="Soltis P."/>
            <person name="Soltis D."/>
            <person name="Chen Z.-H."/>
        </authorList>
    </citation>
    <scope>NUCLEOTIDE SEQUENCE</scope>
    <source>
        <strain evidence="2">Whitten #5841</strain>
        <tissue evidence="2">Leaf</tissue>
    </source>
</reference>
<dbReference type="InterPro" id="IPR038909">
    <property type="entry name" value="Effector_transcript"/>
</dbReference>
<organism evidence="2 3">
    <name type="scientific">Ceratopteris richardii</name>
    <name type="common">Triangle waterfern</name>
    <dbReference type="NCBI Taxonomy" id="49495"/>
    <lineage>
        <taxon>Eukaryota</taxon>
        <taxon>Viridiplantae</taxon>
        <taxon>Streptophyta</taxon>
        <taxon>Embryophyta</taxon>
        <taxon>Tracheophyta</taxon>
        <taxon>Polypodiopsida</taxon>
        <taxon>Polypodiidae</taxon>
        <taxon>Polypodiales</taxon>
        <taxon>Pteridineae</taxon>
        <taxon>Pteridaceae</taxon>
        <taxon>Parkerioideae</taxon>
        <taxon>Ceratopteris</taxon>
    </lineage>
</organism>
<proteinExistence type="predicted"/>
<evidence type="ECO:0008006" key="4">
    <source>
        <dbReference type="Google" id="ProtNLM"/>
    </source>
</evidence>
<dbReference type="PANTHER" id="PTHR35133:SF1">
    <property type="entry name" value="PROTEIN EFFECTOR OF TRANSCRIPTION 2-RELATED"/>
    <property type="match status" value="1"/>
</dbReference>
<name>A0A8T2SJZ0_CERRI</name>
<gene>
    <name evidence="2" type="ORF">KP509_20G079300</name>
</gene>
<evidence type="ECO:0000313" key="3">
    <source>
        <dbReference type="Proteomes" id="UP000825935"/>
    </source>
</evidence>